<evidence type="ECO:0000313" key="1">
    <source>
        <dbReference type="EMBL" id="KAJ5202376.1"/>
    </source>
</evidence>
<accession>A0A9W9MJ89</accession>
<reference evidence="1" key="1">
    <citation type="submission" date="2022-11" db="EMBL/GenBank/DDBJ databases">
        <authorList>
            <person name="Petersen C."/>
        </authorList>
    </citation>
    <scope>NUCLEOTIDE SEQUENCE</scope>
    <source>
        <strain evidence="1">IBT 20477</strain>
    </source>
</reference>
<dbReference type="Proteomes" id="UP001150942">
    <property type="component" value="Unassembled WGS sequence"/>
</dbReference>
<sequence>MLGNPGVDSDLLSRFGQVSRCGAMRMLQFLDRIRNEGNACEDLVEKLAIEDEPGQKETTQGPRKE</sequence>
<dbReference type="EMBL" id="JAPQKQ010000003">
    <property type="protein sequence ID" value="KAJ5202376.1"/>
    <property type="molecule type" value="Genomic_DNA"/>
</dbReference>
<keyword evidence="2" id="KW-1185">Reference proteome</keyword>
<gene>
    <name evidence="1" type="ORF">N7449_004455</name>
</gene>
<proteinExistence type="predicted"/>
<comment type="caution">
    <text evidence="1">The sequence shown here is derived from an EMBL/GenBank/DDBJ whole genome shotgun (WGS) entry which is preliminary data.</text>
</comment>
<dbReference type="AlphaFoldDB" id="A0A9W9MJ89"/>
<organism evidence="1 2">
    <name type="scientific">Penicillium cf. viridicatum</name>
    <dbReference type="NCBI Taxonomy" id="2972119"/>
    <lineage>
        <taxon>Eukaryota</taxon>
        <taxon>Fungi</taxon>
        <taxon>Dikarya</taxon>
        <taxon>Ascomycota</taxon>
        <taxon>Pezizomycotina</taxon>
        <taxon>Eurotiomycetes</taxon>
        <taxon>Eurotiomycetidae</taxon>
        <taxon>Eurotiales</taxon>
        <taxon>Aspergillaceae</taxon>
        <taxon>Penicillium</taxon>
    </lineage>
</organism>
<protein>
    <submittedName>
        <fullName evidence="1">Uncharacterized protein</fullName>
    </submittedName>
</protein>
<evidence type="ECO:0000313" key="2">
    <source>
        <dbReference type="Proteomes" id="UP001150942"/>
    </source>
</evidence>
<dbReference type="OrthoDB" id="4363571at2759"/>
<reference evidence="1" key="2">
    <citation type="journal article" date="2023" name="IMA Fungus">
        <title>Comparative genomic study of the Penicillium genus elucidates a diverse pangenome and 15 lateral gene transfer events.</title>
        <authorList>
            <person name="Petersen C."/>
            <person name="Sorensen T."/>
            <person name="Nielsen M.R."/>
            <person name="Sondergaard T.E."/>
            <person name="Sorensen J.L."/>
            <person name="Fitzpatrick D.A."/>
            <person name="Frisvad J.C."/>
            <person name="Nielsen K.L."/>
        </authorList>
    </citation>
    <scope>NUCLEOTIDE SEQUENCE</scope>
    <source>
        <strain evidence="1">IBT 20477</strain>
    </source>
</reference>
<name>A0A9W9MJ89_9EURO</name>